<reference evidence="1" key="1">
    <citation type="submission" date="2020-05" db="EMBL/GenBank/DDBJ databases">
        <title>Identification of trans-AT polyketide cluster in two marine bacteria, producers of a novel glutaramide-containing polyketide sesbanimide D and analogs.</title>
        <authorList>
            <person name="Kacar D."/>
            <person name="Rodriguez P."/>
            <person name="Canedo L."/>
            <person name="Gonzalez E."/>
            <person name="Galan B."/>
            <person name="De La Calle F."/>
            <person name="Garcia J.L."/>
        </authorList>
    </citation>
    <scope>NUCLEOTIDE SEQUENCE</scope>
    <source>
        <strain evidence="1">PHM038</strain>
    </source>
</reference>
<comment type="caution">
    <text evidence="1">The sequence shown here is derived from an EMBL/GenBank/DDBJ whole genome shotgun (WGS) entry which is preliminary data.</text>
</comment>
<organism evidence="1 2">
    <name type="scientific">Roseibium aggregatum</name>
    <dbReference type="NCBI Taxonomy" id="187304"/>
    <lineage>
        <taxon>Bacteria</taxon>
        <taxon>Pseudomonadati</taxon>
        <taxon>Pseudomonadota</taxon>
        <taxon>Alphaproteobacteria</taxon>
        <taxon>Hyphomicrobiales</taxon>
        <taxon>Stappiaceae</taxon>
        <taxon>Roseibium</taxon>
    </lineage>
</organism>
<accession>A0A926SAI5</accession>
<evidence type="ECO:0000313" key="1">
    <source>
        <dbReference type="EMBL" id="MBD1549234.1"/>
    </source>
</evidence>
<gene>
    <name evidence="1" type="ORF">HK439_23480</name>
</gene>
<protein>
    <submittedName>
        <fullName evidence="1">Uncharacterized protein</fullName>
    </submittedName>
</protein>
<sequence>MHFDTFQPKEWMGGYQEHFRILNEAVCCHTGLKTRLRVPNTSDALDLIRFSVFMNDLTQLSYASTEVMAMSMLASEEGFDKFMKENEISFYADNVEDLPIQNGVLKAVPVFIIPDDDETKMLFETIEPLVQSGRLIPEPSRGLIAMTKDAPEGKPRHWEIINVDENSPFDRWSLNRTQVTNNSFPMMAGDAVSSREKNIFETYGPPRLQGVI</sequence>
<dbReference type="EMBL" id="JABFCZ010000033">
    <property type="protein sequence ID" value="MBD1549234.1"/>
    <property type="molecule type" value="Genomic_DNA"/>
</dbReference>
<name>A0A926SAI5_9HYPH</name>
<dbReference type="Proteomes" id="UP000598467">
    <property type="component" value="Unassembled WGS sequence"/>
</dbReference>
<dbReference type="RefSeq" id="WP_190293925.1">
    <property type="nucleotide sequence ID" value="NZ_JABFCZ010000033.1"/>
</dbReference>
<proteinExistence type="predicted"/>
<evidence type="ECO:0000313" key="2">
    <source>
        <dbReference type="Proteomes" id="UP000598467"/>
    </source>
</evidence>
<dbReference type="AlphaFoldDB" id="A0A926SAI5"/>